<accession>A0AAD2Q0P0</accession>
<dbReference type="EMBL" id="CAVNYO010000036">
    <property type="protein sequence ID" value="CAK5263215.1"/>
    <property type="molecule type" value="Genomic_DNA"/>
</dbReference>
<dbReference type="EMBL" id="CAVNYO010000034">
    <property type="protein sequence ID" value="CAK5263108.1"/>
    <property type="molecule type" value="Genomic_DNA"/>
</dbReference>
<comment type="caution">
    <text evidence="1">The sequence shown here is derived from an EMBL/GenBank/DDBJ whole genome shotgun (WGS) entry which is preliminary data.</text>
</comment>
<evidence type="ECO:0000313" key="3">
    <source>
        <dbReference type="Proteomes" id="UP001295794"/>
    </source>
</evidence>
<proteinExistence type="predicted"/>
<protein>
    <submittedName>
        <fullName evidence="1">Uncharacterized protein</fullName>
    </submittedName>
</protein>
<keyword evidence="3" id="KW-1185">Reference proteome</keyword>
<dbReference type="Proteomes" id="UP001295794">
    <property type="component" value="Unassembled WGS sequence"/>
</dbReference>
<evidence type="ECO:0000313" key="2">
    <source>
        <dbReference type="EMBL" id="CAK5263215.1"/>
    </source>
</evidence>
<name>A0AAD2Q0P0_9AGAR</name>
<organism evidence="1 3">
    <name type="scientific">Mycena citricolor</name>
    <dbReference type="NCBI Taxonomy" id="2018698"/>
    <lineage>
        <taxon>Eukaryota</taxon>
        <taxon>Fungi</taxon>
        <taxon>Dikarya</taxon>
        <taxon>Basidiomycota</taxon>
        <taxon>Agaricomycotina</taxon>
        <taxon>Agaricomycetes</taxon>
        <taxon>Agaricomycetidae</taxon>
        <taxon>Agaricales</taxon>
        <taxon>Marasmiineae</taxon>
        <taxon>Mycenaceae</taxon>
        <taxon>Mycena</taxon>
    </lineage>
</organism>
<dbReference type="AlphaFoldDB" id="A0AAD2Q0P0"/>
<evidence type="ECO:0000313" key="1">
    <source>
        <dbReference type="EMBL" id="CAK5263108.1"/>
    </source>
</evidence>
<reference evidence="1" key="1">
    <citation type="submission" date="2023-11" db="EMBL/GenBank/DDBJ databases">
        <authorList>
            <person name="De Vega J J."/>
            <person name="De Vega J J."/>
        </authorList>
    </citation>
    <scope>NUCLEOTIDE SEQUENCE</scope>
</reference>
<gene>
    <name evidence="1" type="ORF">MYCIT1_LOCUS2353</name>
    <name evidence="2" type="ORF">MYCIT1_LOCUS2537</name>
</gene>
<sequence>MLYARSLNSPATMIINLIIKTLVCSTLLAILLLPPIYTRVQGCKSCNKHLVNGIIPNPVIAQVFSNCVFRHTGVFASRYIRVSRNAVAALSIRDSGTDQPFRAHLSHTSHAWLS</sequence>